<proteinExistence type="predicted"/>
<dbReference type="RefSeq" id="WP_145244209.1">
    <property type="nucleotide sequence ID" value="NZ_CP036273.1"/>
</dbReference>
<evidence type="ECO:0000313" key="2">
    <source>
        <dbReference type="Proteomes" id="UP000319576"/>
    </source>
</evidence>
<reference evidence="1 2" key="1">
    <citation type="submission" date="2019-02" db="EMBL/GenBank/DDBJ databases">
        <title>Deep-cultivation of Planctomycetes and their phenomic and genomic characterization uncovers novel biology.</title>
        <authorList>
            <person name="Wiegand S."/>
            <person name="Jogler M."/>
            <person name="Boedeker C."/>
            <person name="Pinto D."/>
            <person name="Vollmers J."/>
            <person name="Rivas-Marin E."/>
            <person name="Kohn T."/>
            <person name="Peeters S.H."/>
            <person name="Heuer A."/>
            <person name="Rast P."/>
            <person name="Oberbeckmann S."/>
            <person name="Bunk B."/>
            <person name="Jeske O."/>
            <person name="Meyerdierks A."/>
            <person name="Storesund J.E."/>
            <person name="Kallscheuer N."/>
            <person name="Luecker S."/>
            <person name="Lage O.M."/>
            <person name="Pohl T."/>
            <person name="Merkel B.J."/>
            <person name="Hornburger P."/>
            <person name="Mueller R.-W."/>
            <person name="Bruemmer F."/>
            <person name="Labrenz M."/>
            <person name="Spormann A.M."/>
            <person name="Op den Camp H."/>
            <person name="Overmann J."/>
            <person name="Amann R."/>
            <person name="Jetten M.S.M."/>
            <person name="Mascher T."/>
            <person name="Medema M.H."/>
            <person name="Devos D.P."/>
            <person name="Kaster A.-K."/>
            <person name="Ovreas L."/>
            <person name="Rohde M."/>
            <person name="Galperin M.Y."/>
            <person name="Jogler C."/>
        </authorList>
    </citation>
    <scope>NUCLEOTIDE SEQUENCE [LARGE SCALE GENOMIC DNA]</scope>
    <source>
        <strain evidence="1 2">ETA_A1</strain>
    </source>
</reference>
<sequence length="268" mass="28245">MRTDTLPLRAPAVEPDPAFAARPGLVRLRDALQTAAAPPPRRGPWKEPPVFFFDPARQAELDAARAPLPPADRHPLDARVAAELPALIDSVDVRRVARTIPGLREAAAALAGRLPAATDLFDLLAVPDDEVVVALDPARGVGVRLLVRGVADVGQLQTLLADAVPELVGRGPGRWQAYRPAALRADGTLPEGVSGYEHWLWPHAPLAAVPLVRGERVLLLGPPAFPAADAGPRFPELAADVTVLAVLAPAEVAARLGRPAPRVLARAA</sequence>
<name>A0A517Y2Q0_9BACT</name>
<gene>
    <name evidence="1" type="ORF">ETAA1_60230</name>
</gene>
<keyword evidence="2" id="KW-1185">Reference proteome</keyword>
<organism evidence="1 2">
    <name type="scientific">Urbifossiella limnaea</name>
    <dbReference type="NCBI Taxonomy" id="2528023"/>
    <lineage>
        <taxon>Bacteria</taxon>
        <taxon>Pseudomonadati</taxon>
        <taxon>Planctomycetota</taxon>
        <taxon>Planctomycetia</taxon>
        <taxon>Gemmatales</taxon>
        <taxon>Gemmataceae</taxon>
        <taxon>Urbifossiella</taxon>
    </lineage>
</organism>
<dbReference type="EMBL" id="CP036273">
    <property type="protein sequence ID" value="QDU24012.1"/>
    <property type="molecule type" value="Genomic_DNA"/>
</dbReference>
<dbReference type="OrthoDB" id="290467at2"/>
<dbReference type="Proteomes" id="UP000319576">
    <property type="component" value="Chromosome"/>
</dbReference>
<protein>
    <submittedName>
        <fullName evidence="1">Uncharacterized protein</fullName>
    </submittedName>
</protein>
<dbReference type="KEGG" id="uli:ETAA1_60230"/>
<dbReference type="AlphaFoldDB" id="A0A517Y2Q0"/>
<accession>A0A517Y2Q0</accession>
<evidence type="ECO:0000313" key="1">
    <source>
        <dbReference type="EMBL" id="QDU24012.1"/>
    </source>
</evidence>